<dbReference type="EMBL" id="QVIG01000001">
    <property type="protein sequence ID" value="RGD59425.1"/>
    <property type="molecule type" value="Genomic_DNA"/>
</dbReference>
<evidence type="ECO:0000259" key="2">
    <source>
        <dbReference type="PROSITE" id="PS51192"/>
    </source>
</evidence>
<dbReference type="GO" id="GO:0016787">
    <property type="term" value="F:hydrolase activity"/>
    <property type="evidence" value="ECO:0007669"/>
    <property type="project" value="InterPro"/>
</dbReference>
<dbReference type="SUPFAM" id="SSF52540">
    <property type="entry name" value="P-loop containing nucleoside triphosphate hydrolases"/>
    <property type="match status" value="1"/>
</dbReference>
<evidence type="ECO:0000313" key="4">
    <source>
        <dbReference type="EMBL" id="RGD59425.1"/>
    </source>
</evidence>
<dbReference type="GO" id="GO:0005524">
    <property type="term" value="F:ATP binding"/>
    <property type="evidence" value="ECO:0007669"/>
    <property type="project" value="InterPro"/>
</dbReference>
<evidence type="ECO:0000256" key="1">
    <source>
        <dbReference type="SAM" id="MobiDB-lite"/>
    </source>
</evidence>
<dbReference type="InterPro" id="IPR006935">
    <property type="entry name" value="Helicase/UvrB_N"/>
</dbReference>
<feature type="compositionally biased region" description="Basic and acidic residues" evidence="1">
    <location>
        <begin position="700"/>
        <end position="716"/>
    </location>
</feature>
<dbReference type="Gene3D" id="3.40.50.300">
    <property type="entry name" value="P-loop containing nucleotide triphosphate hydrolases"/>
    <property type="match status" value="2"/>
</dbReference>
<accession>A0A372ZW35</accession>
<name>A0A372ZW35_9ACTN</name>
<dbReference type="InterPro" id="IPR027417">
    <property type="entry name" value="P-loop_NTPase"/>
</dbReference>
<organism evidence="4 5">
    <name type="scientific">Kitasatospora xanthocidica</name>
    <dbReference type="NCBI Taxonomy" id="83382"/>
    <lineage>
        <taxon>Bacteria</taxon>
        <taxon>Bacillati</taxon>
        <taxon>Actinomycetota</taxon>
        <taxon>Actinomycetes</taxon>
        <taxon>Kitasatosporales</taxon>
        <taxon>Streptomycetaceae</taxon>
        <taxon>Kitasatospora</taxon>
    </lineage>
</organism>
<reference evidence="4 5" key="1">
    <citation type="submission" date="2018-08" db="EMBL/GenBank/DDBJ databases">
        <title>Diversity &amp; Physiological Properties of Lignin-Decomposing Actinobacteria from Soil.</title>
        <authorList>
            <person name="Roh S.G."/>
            <person name="Kim S.B."/>
        </authorList>
    </citation>
    <scope>NUCLEOTIDE SEQUENCE [LARGE SCALE GENOMIC DNA]</scope>
    <source>
        <strain evidence="4 5">MMS17-GH009</strain>
    </source>
</reference>
<dbReference type="GO" id="GO:0003677">
    <property type="term" value="F:DNA binding"/>
    <property type="evidence" value="ECO:0007669"/>
    <property type="project" value="InterPro"/>
</dbReference>
<dbReference type="Pfam" id="PF03457">
    <property type="entry name" value="HA"/>
    <property type="match status" value="1"/>
</dbReference>
<dbReference type="AlphaFoldDB" id="A0A372ZW35"/>
<dbReference type="PANTHER" id="PTHR47396:SF1">
    <property type="entry name" value="ATP-DEPENDENT HELICASE IRC3-RELATED"/>
    <property type="match status" value="1"/>
</dbReference>
<keyword evidence="5" id="KW-1185">Reference proteome</keyword>
<dbReference type="InterPro" id="IPR005114">
    <property type="entry name" value="Helicase_assoc"/>
</dbReference>
<proteinExistence type="predicted"/>
<dbReference type="RefSeq" id="WP_117487623.1">
    <property type="nucleotide sequence ID" value="NZ_QVIG01000001.1"/>
</dbReference>
<dbReference type="PROSITE" id="PS51192">
    <property type="entry name" value="HELICASE_ATP_BIND_1"/>
    <property type="match status" value="1"/>
</dbReference>
<comment type="caution">
    <text evidence="4">The sequence shown here is derived from an EMBL/GenBank/DDBJ whole genome shotgun (WGS) entry which is preliminary data.</text>
</comment>
<gene>
    <name evidence="4" type="ORF">DR950_17945</name>
</gene>
<dbReference type="SMART" id="SM00487">
    <property type="entry name" value="DEXDc"/>
    <property type="match status" value="1"/>
</dbReference>
<sequence>MSLTTLGQRGPADLSLWPHQQVAVDKTRAMLAESSQTVIVMACGTGKTVTAGSIAQQVVGPGSGSVLVAVPTLDLIVQTLGQWRRAFGADALGEAIAVCSDPRVLDGFNQGDGARARVIDNPHELAGLRSAERRITVACTYQSLHTVIAAHRAGARPWDLIVIDELHRADGNSWAQIHDDKFVPATRRVSLTATLKDLAGDGGLLVRRDRHGPIAYHLSLGEAIHQNLLAEYEVIVASAVGPVITELVQRESSLRVGPMYVEASVVAKAIAVLRAATEHGATRMITYHSTVAAARAFANVIRHAMDYLPPGQRPSSLWTGHVNGSQDRAVRQQILDQFRTNTGGLSVLTNSQILVEGYDAPETDAVAIVDPRSSTIEIAQIVGRALRRGDPTRPKTAAIIVPAIAAELVGQDAGSGFDTVISTVQAMAALDDRLARHLTRLRRARQNAARHSEPEALPKWISFSGVEIPAGFINAVTTRTIFSTGSRRERHLEDLRAFRVANNHLRVDRNWIGPSGERTGQWLNNAKYRHRTGSLPAVVASRLEDLGVVWHSRDAEWEQFIQDLTDYKAKNNDLLVPTTYVTPVGRRPLGAQVRGKRVRFDTLSVDRRNELIGLGFAVKAADARFMDNIRLLKAFAVENGHAHVPVSGRGGDRDRLGGWLKYCRQKARKGTLAQWQRTELTACGVELPPTAAPQTSTAGRSDRQTVTDPEARQGAL</sequence>
<evidence type="ECO:0000313" key="5">
    <source>
        <dbReference type="Proteomes" id="UP000263377"/>
    </source>
</evidence>
<feature type="domain" description="Helicase ATP-binding" evidence="2">
    <location>
        <begin position="28"/>
        <end position="213"/>
    </location>
</feature>
<dbReference type="Gene3D" id="6.10.140.530">
    <property type="match status" value="1"/>
</dbReference>
<dbReference type="GO" id="GO:0005829">
    <property type="term" value="C:cytosol"/>
    <property type="evidence" value="ECO:0007669"/>
    <property type="project" value="TreeGrafter"/>
</dbReference>
<dbReference type="Pfam" id="PF04851">
    <property type="entry name" value="ResIII"/>
    <property type="match status" value="1"/>
</dbReference>
<feature type="domain" description="Helicase C-terminal" evidence="3">
    <location>
        <begin position="265"/>
        <end position="442"/>
    </location>
</feature>
<dbReference type="PROSITE" id="PS51194">
    <property type="entry name" value="HELICASE_CTER"/>
    <property type="match status" value="1"/>
</dbReference>
<evidence type="ECO:0000259" key="3">
    <source>
        <dbReference type="PROSITE" id="PS51194"/>
    </source>
</evidence>
<dbReference type="SMART" id="SM00490">
    <property type="entry name" value="HELICc"/>
    <property type="match status" value="1"/>
</dbReference>
<dbReference type="InterPro" id="IPR014001">
    <property type="entry name" value="Helicase_ATP-bd"/>
</dbReference>
<dbReference type="InterPro" id="IPR001650">
    <property type="entry name" value="Helicase_C-like"/>
</dbReference>
<evidence type="ECO:0008006" key="6">
    <source>
        <dbReference type="Google" id="ProtNLM"/>
    </source>
</evidence>
<dbReference type="CDD" id="cd18785">
    <property type="entry name" value="SF2_C"/>
    <property type="match status" value="1"/>
</dbReference>
<protein>
    <recommendedName>
        <fullName evidence="6">Helicase</fullName>
    </recommendedName>
</protein>
<dbReference type="InterPro" id="IPR050742">
    <property type="entry name" value="Helicase_Restrict-Modif_Enz"/>
</dbReference>
<dbReference type="Proteomes" id="UP000263377">
    <property type="component" value="Unassembled WGS sequence"/>
</dbReference>
<feature type="region of interest" description="Disordered" evidence="1">
    <location>
        <begin position="686"/>
        <end position="716"/>
    </location>
</feature>
<dbReference type="Pfam" id="PF00271">
    <property type="entry name" value="Helicase_C"/>
    <property type="match status" value="1"/>
</dbReference>
<dbReference type="PANTHER" id="PTHR47396">
    <property type="entry name" value="TYPE I RESTRICTION ENZYME ECOKI R PROTEIN"/>
    <property type="match status" value="1"/>
</dbReference>